<keyword evidence="1" id="KW-1133">Transmembrane helix</keyword>
<evidence type="ECO:0000313" key="3">
    <source>
        <dbReference type="Proteomes" id="UP000239747"/>
    </source>
</evidence>
<protein>
    <recommendedName>
        <fullName evidence="4">Phage abortive infection protein</fullName>
    </recommendedName>
</protein>
<gene>
    <name evidence="2" type="ORF">BST92_05000</name>
</gene>
<accession>A0A2S7U9M5</accession>
<dbReference type="AlphaFoldDB" id="A0A2S7U9M5"/>
<name>A0A2S7U9M5_9FLAO</name>
<comment type="caution">
    <text evidence="2">The sequence shown here is derived from an EMBL/GenBank/DDBJ whole genome shotgun (WGS) entry which is preliminary data.</text>
</comment>
<proteinExistence type="predicted"/>
<feature type="transmembrane region" description="Helical" evidence="1">
    <location>
        <begin position="12"/>
        <end position="31"/>
    </location>
</feature>
<feature type="transmembrane region" description="Helical" evidence="1">
    <location>
        <begin position="43"/>
        <end position="63"/>
    </location>
</feature>
<evidence type="ECO:0008006" key="4">
    <source>
        <dbReference type="Google" id="ProtNLM"/>
    </source>
</evidence>
<dbReference type="EMBL" id="MTPW01000001">
    <property type="protein sequence ID" value="PQJ31320.1"/>
    <property type="molecule type" value="Genomic_DNA"/>
</dbReference>
<keyword evidence="1" id="KW-0472">Membrane</keyword>
<keyword evidence="1" id="KW-0812">Transmembrane</keyword>
<evidence type="ECO:0000313" key="2">
    <source>
        <dbReference type="EMBL" id="PQJ31320.1"/>
    </source>
</evidence>
<reference evidence="2 3" key="1">
    <citation type="submission" date="2017-01" db="EMBL/GenBank/DDBJ databases">
        <title>Trade-off between light-utilization and light-protection in marine flavobacteria.</title>
        <authorList>
            <person name="Kumagai Y."/>
            <person name="Yoshizawa S."/>
            <person name="Kogure K."/>
            <person name="Iwasaki W."/>
        </authorList>
    </citation>
    <scope>NUCLEOTIDE SEQUENCE [LARGE SCALE GENOMIC DNA]</scope>
    <source>
        <strain evidence="2 3">KCTC 32109</strain>
    </source>
</reference>
<sequence length="261" mass="30627">MKKLFKKNKTAILISTIGILVLLNIISYTKLWTNLETYFDSKVFNEIATPIATIIAVIIYYGALKSTQNQNAITKSNNDKNYFEEIIKEYQDKAKSTSVKYHNDYSNKSINFTELVEEVIINIDTMIYNEDYQSDLKLLSNGETLTHYNMKLRSYKKEYSFLSKIFTGKSRMSFFIQDIIELLKDIDSSNLTKDDKKILSKKIIRIFIGDYTKFFDEKYSIYPNNTLIPIQTVGKNLRIDFVPIYETPFLKNIKEIKEYQK</sequence>
<organism evidence="2 3">
    <name type="scientific">Nonlabens arenilitoris</name>
    <dbReference type="NCBI Taxonomy" id="1217969"/>
    <lineage>
        <taxon>Bacteria</taxon>
        <taxon>Pseudomonadati</taxon>
        <taxon>Bacteroidota</taxon>
        <taxon>Flavobacteriia</taxon>
        <taxon>Flavobacteriales</taxon>
        <taxon>Flavobacteriaceae</taxon>
        <taxon>Nonlabens</taxon>
    </lineage>
</organism>
<dbReference type="Proteomes" id="UP000239747">
    <property type="component" value="Unassembled WGS sequence"/>
</dbReference>
<keyword evidence="3" id="KW-1185">Reference proteome</keyword>
<dbReference type="RefSeq" id="WP_105070457.1">
    <property type="nucleotide sequence ID" value="NZ_MTPW01000001.1"/>
</dbReference>
<evidence type="ECO:0000256" key="1">
    <source>
        <dbReference type="SAM" id="Phobius"/>
    </source>
</evidence>